<keyword evidence="2" id="KW-1185">Reference proteome</keyword>
<name>A0A067PD13_9AGAM</name>
<sequence>MFKKLNQDMVLHLANSLREPDIAHPMGTLIVNCIIPSLHTVMKNAPFTFNTSLFPHNPTEVLDNEYVDAFDLTWSDYVFNQFDLKHFQLKPRSLHWPTYPLYPTCTLHPSLASQLLLECRHILDTMKFTHIQVDYDPTLKTNTTYPVPSGGKESYAWTERERGLAQKAYRPMSMEDLKQAVSSSSFEV</sequence>
<dbReference type="HOGENOM" id="CLU_1441253_0_0_1"/>
<reference evidence="2" key="1">
    <citation type="journal article" date="2014" name="Proc. Natl. Acad. Sci. U.S.A.">
        <title>Extensive sampling of basidiomycete genomes demonstrates inadequacy of the white-rot/brown-rot paradigm for wood decay fungi.</title>
        <authorList>
            <person name="Riley R."/>
            <person name="Salamov A.A."/>
            <person name="Brown D.W."/>
            <person name="Nagy L.G."/>
            <person name="Floudas D."/>
            <person name="Held B.W."/>
            <person name="Levasseur A."/>
            <person name="Lombard V."/>
            <person name="Morin E."/>
            <person name="Otillar R."/>
            <person name="Lindquist E.A."/>
            <person name="Sun H."/>
            <person name="LaButti K.M."/>
            <person name="Schmutz J."/>
            <person name="Jabbour D."/>
            <person name="Luo H."/>
            <person name="Baker S.E."/>
            <person name="Pisabarro A.G."/>
            <person name="Walton J.D."/>
            <person name="Blanchette R.A."/>
            <person name="Henrissat B."/>
            <person name="Martin F."/>
            <person name="Cullen D."/>
            <person name="Hibbett D.S."/>
            <person name="Grigoriev I.V."/>
        </authorList>
    </citation>
    <scope>NUCLEOTIDE SEQUENCE [LARGE SCALE GENOMIC DNA]</scope>
    <source>
        <strain evidence="2">MUCL 33604</strain>
    </source>
</reference>
<accession>A0A067PD13</accession>
<evidence type="ECO:0000313" key="1">
    <source>
        <dbReference type="EMBL" id="KDQ48892.1"/>
    </source>
</evidence>
<dbReference type="Proteomes" id="UP000027265">
    <property type="component" value="Unassembled WGS sequence"/>
</dbReference>
<dbReference type="AlphaFoldDB" id="A0A067PD13"/>
<dbReference type="EMBL" id="KL197977">
    <property type="protein sequence ID" value="KDQ48892.1"/>
    <property type="molecule type" value="Genomic_DNA"/>
</dbReference>
<protein>
    <submittedName>
        <fullName evidence="1">Uncharacterized protein</fullName>
    </submittedName>
</protein>
<proteinExistence type="predicted"/>
<gene>
    <name evidence="1" type="ORF">JAAARDRAFT_201359</name>
</gene>
<evidence type="ECO:0000313" key="2">
    <source>
        <dbReference type="Proteomes" id="UP000027265"/>
    </source>
</evidence>
<dbReference type="InParanoid" id="A0A067PD13"/>
<organism evidence="1 2">
    <name type="scientific">Jaapia argillacea MUCL 33604</name>
    <dbReference type="NCBI Taxonomy" id="933084"/>
    <lineage>
        <taxon>Eukaryota</taxon>
        <taxon>Fungi</taxon>
        <taxon>Dikarya</taxon>
        <taxon>Basidiomycota</taxon>
        <taxon>Agaricomycotina</taxon>
        <taxon>Agaricomycetes</taxon>
        <taxon>Agaricomycetidae</taxon>
        <taxon>Jaapiales</taxon>
        <taxon>Jaapiaceae</taxon>
        <taxon>Jaapia</taxon>
    </lineage>
</organism>